<dbReference type="KEGG" id="lmb:C9I47_2126"/>
<dbReference type="InterPro" id="IPR029068">
    <property type="entry name" value="Glyas_Bleomycin-R_OHBP_Dase"/>
</dbReference>
<keyword evidence="3" id="KW-1185">Reference proteome</keyword>
<evidence type="ECO:0000313" key="3">
    <source>
        <dbReference type="Proteomes" id="UP000249447"/>
    </source>
</evidence>
<dbReference type="Pfam" id="PF00903">
    <property type="entry name" value="Glyoxalase"/>
    <property type="match status" value="1"/>
</dbReference>
<protein>
    <submittedName>
        <fullName evidence="2">Lactoylglutathione lyase</fullName>
    </submittedName>
</protein>
<gene>
    <name evidence="2" type="ORF">C9I47_2126</name>
</gene>
<dbReference type="Proteomes" id="UP000249447">
    <property type="component" value="Chromosome"/>
</dbReference>
<dbReference type="Gene3D" id="3.10.180.10">
    <property type="entry name" value="2,3-Dihydroxybiphenyl 1,2-Dioxygenase, domain 1"/>
    <property type="match status" value="1"/>
</dbReference>
<dbReference type="RefSeq" id="WP_111266891.1">
    <property type="nucleotide sequence ID" value="NZ_CP029843.1"/>
</dbReference>
<feature type="domain" description="VOC" evidence="1">
    <location>
        <begin position="13"/>
        <end position="139"/>
    </location>
</feature>
<keyword evidence="2" id="KW-0456">Lyase</keyword>
<accession>A0A2U9TDZ1</accession>
<sequence>MSASDLPPFKPLRLDHVVLRVRDIVRMEAFYRDVLGCSVEKRQPAIGMVQLRVGSALIDLVDIEGRIGRIGGAAPGEEGRNVDHFCLAIEPFDRDAIVSHLQAHGTRVGEFGSRYGAEGEGPSQYLYDPEGNMVELKGPPDTAAKA</sequence>
<dbReference type="PANTHER" id="PTHR21366">
    <property type="entry name" value="GLYOXALASE FAMILY PROTEIN"/>
    <property type="match status" value="1"/>
</dbReference>
<name>A0A2U9TDZ1_9GAMM</name>
<evidence type="ECO:0000259" key="1">
    <source>
        <dbReference type="PROSITE" id="PS51819"/>
    </source>
</evidence>
<dbReference type="InterPro" id="IPR037523">
    <property type="entry name" value="VOC_core"/>
</dbReference>
<dbReference type="InterPro" id="IPR004360">
    <property type="entry name" value="Glyas_Fos-R_dOase_dom"/>
</dbReference>
<dbReference type="AlphaFoldDB" id="A0A2U9TDZ1"/>
<dbReference type="GO" id="GO:0016829">
    <property type="term" value="F:lyase activity"/>
    <property type="evidence" value="ECO:0007669"/>
    <property type="project" value="UniProtKB-KW"/>
</dbReference>
<proteinExistence type="predicted"/>
<dbReference type="EMBL" id="CP029843">
    <property type="protein sequence ID" value="AWV07809.1"/>
    <property type="molecule type" value="Genomic_DNA"/>
</dbReference>
<organism evidence="2 3">
    <name type="scientific">Marilutibacter maris</name>
    <dbReference type="NCBI Taxonomy" id="1605891"/>
    <lineage>
        <taxon>Bacteria</taxon>
        <taxon>Pseudomonadati</taxon>
        <taxon>Pseudomonadota</taxon>
        <taxon>Gammaproteobacteria</taxon>
        <taxon>Lysobacterales</taxon>
        <taxon>Lysobacteraceae</taxon>
        <taxon>Marilutibacter</taxon>
    </lineage>
</organism>
<dbReference type="PANTHER" id="PTHR21366:SF14">
    <property type="entry name" value="GLYOXALASE DOMAIN-CONTAINING PROTEIN 5"/>
    <property type="match status" value="1"/>
</dbReference>
<dbReference type="PROSITE" id="PS51819">
    <property type="entry name" value="VOC"/>
    <property type="match status" value="1"/>
</dbReference>
<dbReference type="SUPFAM" id="SSF54593">
    <property type="entry name" value="Glyoxalase/Bleomycin resistance protein/Dihydroxybiphenyl dioxygenase"/>
    <property type="match status" value="1"/>
</dbReference>
<dbReference type="OrthoDB" id="9812656at2"/>
<reference evidence="2 3" key="1">
    <citation type="submission" date="2018-05" db="EMBL/GenBank/DDBJ databases">
        <title>The complete genome of Lysobacter maris HZ9B, a marine bacterium antagonistic against terrestrial plant pathogens.</title>
        <authorList>
            <person name="Zhang X.-Q."/>
        </authorList>
    </citation>
    <scope>NUCLEOTIDE SEQUENCE [LARGE SCALE GENOMIC DNA]</scope>
    <source>
        <strain evidence="2 3">HZ9B</strain>
    </source>
</reference>
<dbReference type="InterPro" id="IPR050383">
    <property type="entry name" value="GlyoxalaseI/FosfomycinResist"/>
</dbReference>
<evidence type="ECO:0000313" key="2">
    <source>
        <dbReference type="EMBL" id="AWV07809.1"/>
    </source>
</evidence>